<protein>
    <recommendedName>
        <fullName evidence="8">Ion channel</fullName>
    </recommendedName>
</protein>
<keyword evidence="4" id="KW-1015">Disulfide bond</keyword>
<dbReference type="GO" id="GO:0005615">
    <property type="term" value="C:extracellular space"/>
    <property type="evidence" value="ECO:0007669"/>
    <property type="project" value="TreeGrafter"/>
</dbReference>
<name>A0AAN5D5E1_9BILA</name>
<keyword evidence="7" id="KW-1185">Reference proteome</keyword>
<feature type="chain" id="PRO_5042859847" description="Ion channel" evidence="5">
    <location>
        <begin position="27"/>
        <end position="166"/>
    </location>
</feature>
<evidence type="ECO:0008006" key="8">
    <source>
        <dbReference type="Google" id="ProtNLM"/>
    </source>
</evidence>
<dbReference type="GO" id="GO:0005179">
    <property type="term" value="F:hormone activity"/>
    <property type="evidence" value="ECO:0007669"/>
    <property type="project" value="UniProtKB-KW"/>
</dbReference>
<feature type="non-terminal residue" evidence="6">
    <location>
        <position position="1"/>
    </location>
</feature>
<evidence type="ECO:0000256" key="3">
    <source>
        <dbReference type="ARBA" id="ARBA00022702"/>
    </source>
</evidence>
<dbReference type="InterPro" id="IPR004978">
    <property type="entry name" value="Stanniocalcin"/>
</dbReference>
<evidence type="ECO:0000256" key="4">
    <source>
        <dbReference type="ARBA" id="ARBA00023157"/>
    </source>
</evidence>
<evidence type="ECO:0000313" key="7">
    <source>
        <dbReference type="Proteomes" id="UP001328107"/>
    </source>
</evidence>
<dbReference type="PANTHER" id="PTHR11245">
    <property type="entry name" value="STANNIOCALCIN"/>
    <property type="match status" value="1"/>
</dbReference>
<evidence type="ECO:0000256" key="2">
    <source>
        <dbReference type="ARBA" id="ARBA00011748"/>
    </source>
</evidence>
<sequence length="166" mass="18074">SSEYGMPFSTSVLITSIFGLFTVIDAQTTTACNVYNELEASTQCGSSGYALQFGFPNCINFSNKEGLFNAQGKAWLECVRSCLSNFVQTEIIAKNITDCATIKSLAFDSHVPCYVNCGFCNFKFLLFNAIPLALTLRISDLLTAEVIQQAITVIGTCLLHPRLILG</sequence>
<accession>A0AAN5D5E1</accession>
<dbReference type="PANTHER" id="PTHR11245:SF6">
    <property type="entry name" value="DUF19 DOMAIN-CONTAINING PROTEIN"/>
    <property type="match status" value="1"/>
</dbReference>
<proteinExistence type="inferred from homology"/>
<reference evidence="7" key="1">
    <citation type="submission" date="2022-10" db="EMBL/GenBank/DDBJ databases">
        <title>Genome assembly of Pristionchus species.</title>
        <authorList>
            <person name="Yoshida K."/>
            <person name="Sommer R.J."/>
        </authorList>
    </citation>
    <scope>NUCLEOTIDE SEQUENCE [LARGE SCALE GENOMIC DNA]</scope>
    <source>
        <strain evidence="7">RS5460</strain>
    </source>
</reference>
<keyword evidence="5" id="KW-0732">Signal</keyword>
<organism evidence="6 7">
    <name type="scientific">Pristionchus mayeri</name>
    <dbReference type="NCBI Taxonomy" id="1317129"/>
    <lineage>
        <taxon>Eukaryota</taxon>
        <taxon>Metazoa</taxon>
        <taxon>Ecdysozoa</taxon>
        <taxon>Nematoda</taxon>
        <taxon>Chromadorea</taxon>
        <taxon>Rhabditida</taxon>
        <taxon>Rhabditina</taxon>
        <taxon>Diplogasteromorpha</taxon>
        <taxon>Diplogasteroidea</taxon>
        <taxon>Neodiplogasteridae</taxon>
        <taxon>Pristionchus</taxon>
    </lineage>
</organism>
<dbReference type="GO" id="GO:0006874">
    <property type="term" value="P:intracellular calcium ion homeostasis"/>
    <property type="evidence" value="ECO:0007669"/>
    <property type="project" value="TreeGrafter"/>
</dbReference>
<comment type="subunit">
    <text evidence="2">Homodimer; disulfide-linked.</text>
</comment>
<evidence type="ECO:0000313" key="6">
    <source>
        <dbReference type="EMBL" id="GMR56345.1"/>
    </source>
</evidence>
<dbReference type="EMBL" id="BTRK01000005">
    <property type="protein sequence ID" value="GMR56345.1"/>
    <property type="molecule type" value="Genomic_DNA"/>
</dbReference>
<comment type="caution">
    <text evidence="6">The sequence shown here is derived from an EMBL/GenBank/DDBJ whole genome shotgun (WGS) entry which is preliminary data.</text>
</comment>
<dbReference type="Proteomes" id="UP001328107">
    <property type="component" value="Unassembled WGS sequence"/>
</dbReference>
<comment type="similarity">
    <text evidence="1">Belongs to the stanniocalcin family.</text>
</comment>
<dbReference type="AlphaFoldDB" id="A0AAN5D5E1"/>
<keyword evidence="3" id="KW-0372">Hormone</keyword>
<evidence type="ECO:0000256" key="5">
    <source>
        <dbReference type="SAM" id="SignalP"/>
    </source>
</evidence>
<feature type="signal peptide" evidence="5">
    <location>
        <begin position="1"/>
        <end position="26"/>
    </location>
</feature>
<gene>
    <name evidence="6" type="ORF">PMAYCL1PPCAC_26540</name>
</gene>
<evidence type="ECO:0000256" key="1">
    <source>
        <dbReference type="ARBA" id="ARBA00008693"/>
    </source>
</evidence>